<dbReference type="AlphaFoldDB" id="A0A9Q1IUR0"/>
<gene>
    <name evidence="1" type="ORF">SKAU_G00207900</name>
</gene>
<dbReference type="Proteomes" id="UP001152622">
    <property type="component" value="Chromosome 7"/>
</dbReference>
<protein>
    <submittedName>
        <fullName evidence="1">Uncharacterized protein</fullName>
    </submittedName>
</protein>
<accession>A0A9Q1IUR0</accession>
<reference evidence="1" key="1">
    <citation type="journal article" date="2023" name="Science">
        <title>Genome structures resolve the early diversification of teleost fishes.</title>
        <authorList>
            <person name="Parey E."/>
            <person name="Louis A."/>
            <person name="Montfort J."/>
            <person name="Bouchez O."/>
            <person name="Roques C."/>
            <person name="Iampietro C."/>
            <person name="Lluch J."/>
            <person name="Castinel A."/>
            <person name="Donnadieu C."/>
            <person name="Desvignes T."/>
            <person name="Floi Bucao C."/>
            <person name="Jouanno E."/>
            <person name="Wen M."/>
            <person name="Mejri S."/>
            <person name="Dirks R."/>
            <person name="Jansen H."/>
            <person name="Henkel C."/>
            <person name="Chen W.J."/>
            <person name="Zahm M."/>
            <person name="Cabau C."/>
            <person name="Klopp C."/>
            <person name="Thompson A.W."/>
            <person name="Robinson-Rechavi M."/>
            <person name="Braasch I."/>
            <person name="Lecointre G."/>
            <person name="Bobe J."/>
            <person name="Postlethwait J.H."/>
            <person name="Berthelot C."/>
            <person name="Roest Crollius H."/>
            <person name="Guiguen Y."/>
        </authorList>
    </citation>
    <scope>NUCLEOTIDE SEQUENCE</scope>
    <source>
        <strain evidence="1">WJC10195</strain>
    </source>
</reference>
<comment type="caution">
    <text evidence="1">The sequence shown here is derived from an EMBL/GenBank/DDBJ whole genome shotgun (WGS) entry which is preliminary data.</text>
</comment>
<proteinExistence type="predicted"/>
<organism evidence="1 2">
    <name type="scientific">Synaphobranchus kaupii</name>
    <name type="common">Kaup's arrowtooth eel</name>
    <dbReference type="NCBI Taxonomy" id="118154"/>
    <lineage>
        <taxon>Eukaryota</taxon>
        <taxon>Metazoa</taxon>
        <taxon>Chordata</taxon>
        <taxon>Craniata</taxon>
        <taxon>Vertebrata</taxon>
        <taxon>Euteleostomi</taxon>
        <taxon>Actinopterygii</taxon>
        <taxon>Neopterygii</taxon>
        <taxon>Teleostei</taxon>
        <taxon>Anguilliformes</taxon>
        <taxon>Synaphobranchidae</taxon>
        <taxon>Synaphobranchus</taxon>
    </lineage>
</organism>
<evidence type="ECO:0000313" key="2">
    <source>
        <dbReference type="Proteomes" id="UP001152622"/>
    </source>
</evidence>
<keyword evidence="2" id="KW-1185">Reference proteome</keyword>
<name>A0A9Q1IUR0_SYNKA</name>
<sequence length="277" mass="31623">MAQKAGPFFPGKNGGDYNDRTELLGEYLQFGKYKGKSFKWLLENDVGYTIYLSRRVDKETTADTFTAEGHSKDSLLSFLEYAHSFQEIQNLLAYEGKKQAPPVTVASVGDNLVGFGQRALSTWKEVWESRATRILSWQRNVLLEDAQKMHKLQQFLLLQQRQQEVATATVVESTRSAQGSQLVMDDDEELRACHPPSLRLSHVQYQPQSQELQLHLQAERESCCVKQLLKECAEPSHIDGVQTRRHFCKCACLFLTCFPCNLHQESAHSPCIKNRRP</sequence>
<dbReference type="OrthoDB" id="8960663at2759"/>
<dbReference type="EMBL" id="JAINUF010000007">
    <property type="protein sequence ID" value="KAJ8353223.1"/>
    <property type="molecule type" value="Genomic_DNA"/>
</dbReference>
<evidence type="ECO:0000313" key="1">
    <source>
        <dbReference type="EMBL" id="KAJ8353223.1"/>
    </source>
</evidence>